<reference evidence="1" key="1">
    <citation type="submission" date="2018-05" db="EMBL/GenBank/DDBJ databases">
        <authorList>
            <person name="Lanie J.A."/>
            <person name="Ng W.-L."/>
            <person name="Kazmierczak K.M."/>
            <person name="Andrzejewski T.M."/>
            <person name="Davidsen T.M."/>
            <person name="Wayne K.J."/>
            <person name="Tettelin H."/>
            <person name="Glass J.I."/>
            <person name="Rusch D."/>
            <person name="Podicherti R."/>
            <person name="Tsui H.-C.T."/>
            <person name="Winkler M.E."/>
        </authorList>
    </citation>
    <scope>NUCLEOTIDE SEQUENCE</scope>
</reference>
<protein>
    <submittedName>
        <fullName evidence="1">Uncharacterized protein</fullName>
    </submittedName>
</protein>
<organism evidence="1">
    <name type="scientific">marine metagenome</name>
    <dbReference type="NCBI Taxonomy" id="408172"/>
    <lineage>
        <taxon>unclassified sequences</taxon>
        <taxon>metagenomes</taxon>
        <taxon>ecological metagenomes</taxon>
    </lineage>
</organism>
<gene>
    <name evidence="1" type="ORF">METZ01_LOCUS498360</name>
</gene>
<evidence type="ECO:0000313" key="1">
    <source>
        <dbReference type="EMBL" id="SVE45506.1"/>
    </source>
</evidence>
<name>A0A383DLZ0_9ZZZZ</name>
<sequence>MRPRWQLLGEIIDQQSCAGNGLGDPANCRYHARVVVRECRQVNWRIIRIAPSEPGSSFWEADIIVGAPYVKGNFDTTPDVLFDNDMHIGFKARF</sequence>
<dbReference type="EMBL" id="UINC01218469">
    <property type="protein sequence ID" value="SVE45506.1"/>
    <property type="molecule type" value="Genomic_DNA"/>
</dbReference>
<accession>A0A383DLZ0</accession>
<dbReference type="AlphaFoldDB" id="A0A383DLZ0"/>
<proteinExistence type="predicted"/>